<keyword evidence="3 4" id="KW-0234">DNA repair</keyword>
<dbReference type="InterPro" id="IPR037198">
    <property type="entry name" value="MutL_C_sf"/>
</dbReference>
<evidence type="ECO:0000313" key="8">
    <source>
        <dbReference type="Proteomes" id="UP000464754"/>
    </source>
</evidence>
<dbReference type="InterPro" id="IPR038973">
    <property type="entry name" value="MutL/Mlh/Pms-like"/>
</dbReference>
<sequence length="678" mass="77950">MGKINRLDEHLSNMIAAGEVVERPMGIVKELVENCIDAHATNIEIQISQGGIESISIIDDGEGMDSGDATLAFERHATSKLKEVNDLWNIHTMGFRGEALPSIASVSHVLLRTNNGNESTEVEIKYGTLVCAKPCATPKGTMIEVRNLFQKTPARFKHLKSPQYEFSLISDVVQKFALSHPDIGFLLSHDGRTVFKTRGNGSLLEVLMQIYGRETAKSAIALDGKDNDYMIDGYIMQPQYNRATKYYMLLYINGRMIRNYHLQKAVMDAYAPFLPKDRYPIAVINLHMDAQLVDVNVHPSKWEIRLSKEKQLEKLIYQTISEALTNRLEVPKIKINKEEKKEKIEMQELEFTYERDNQTKQLHLDVNQSFLSPQKEEQVKIIEEIPDTNIEKKELIKVEKETVDYTQLPKEEKMLVKEDGFKYEIKEEPVSVNIVSQEESMTVETVEEDIKPSDSQLKNEYFAFKPQVEKQKLEISKEESFTPKNPSLPQLRVIGQFHNSYIIAEGEKGLYIIDQHAAQERYHYEVIRKQILAGITETQPLLIPITIESTMSAVSQVNDINALLEQLGIHLEAFGNTTFVCRELPVWMKDIKEEAFLQDMIDIWEKDKEICIDKLRKRAISTMACHSSIRFNRSLTLEEMKQVIKDLEKCEQPFHCPHGRPTLICMEDKDLIHEFERG</sequence>
<keyword evidence="8" id="KW-1185">Reference proteome</keyword>
<comment type="function">
    <text evidence="4">This protein is involved in the repair of mismatches in DNA. It is required for dam-dependent methyl-directed DNA mismatch repair. May act as a 'molecular matchmaker', a protein that promotes the formation of a stable complex between two or more DNA-binding proteins in an ATP-dependent manner without itself being part of a final effector complex.</text>
</comment>
<dbReference type="InterPro" id="IPR002099">
    <property type="entry name" value="MutL/Mlh/PMS"/>
</dbReference>
<dbReference type="InterPro" id="IPR014790">
    <property type="entry name" value="MutL_C"/>
</dbReference>
<dbReference type="InterPro" id="IPR013507">
    <property type="entry name" value="DNA_mismatch_S5_2-like"/>
</dbReference>
<organism evidence="7 8">
    <name type="scientific">Amedibacterium intestinale</name>
    <dbReference type="NCBI Taxonomy" id="2583452"/>
    <lineage>
        <taxon>Bacteria</taxon>
        <taxon>Bacillati</taxon>
        <taxon>Bacillota</taxon>
        <taxon>Erysipelotrichia</taxon>
        <taxon>Erysipelotrichales</taxon>
        <taxon>Erysipelotrichaceae</taxon>
        <taxon>Amedibacterium</taxon>
    </lineage>
</organism>
<dbReference type="SMART" id="SM01340">
    <property type="entry name" value="DNA_mis_repair"/>
    <property type="match status" value="1"/>
</dbReference>
<evidence type="ECO:0000259" key="6">
    <source>
        <dbReference type="SMART" id="SM01340"/>
    </source>
</evidence>
<dbReference type="Gene3D" id="3.30.1540.20">
    <property type="entry name" value="MutL, C-terminal domain, dimerisation subdomain"/>
    <property type="match status" value="1"/>
</dbReference>
<dbReference type="SMART" id="SM00853">
    <property type="entry name" value="MutL_C"/>
    <property type="match status" value="1"/>
</dbReference>
<dbReference type="PANTHER" id="PTHR10073">
    <property type="entry name" value="DNA MISMATCH REPAIR PROTEIN MLH, PMS, MUTL"/>
    <property type="match status" value="1"/>
</dbReference>
<dbReference type="Pfam" id="PF13589">
    <property type="entry name" value="HATPase_c_3"/>
    <property type="match status" value="1"/>
</dbReference>
<dbReference type="PROSITE" id="PS00058">
    <property type="entry name" value="DNA_MISMATCH_REPAIR_1"/>
    <property type="match status" value="1"/>
</dbReference>
<evidence type="ECO:0000313" key="7">
    <source>
        <dbReference type="EMBL" id="BBK23230.1"/>
    </source>
</evidence>
<dbReference type="GO" id="GO:0032300">
    <property type="term" value="C:mismatch repair complex"/>
    <property type="evidence" value="ECO:0007669"/>
    <property type="project" value="InterPro"/>
</dbReference>
<dbReference type="CDD" id="cd16926">
    <property type="entry name" value="HATPase_MutL-MLH-PMS-like"/>
    <property type="match status" value="1"/>
</dbReference>
<dbReference type="RefSeq" id="WP_163052246.1">
    <property type="nucleotide sequence ID" value="NZ_AP019695.1"/>
</dbReference>
<dbReference type="Pfam" id="PF08676">
    <property type="entry name" value="MutL_C"/>
    <property type="match status" value="1"/>
</dbReference>
<dbReference type="KEGG" id="aarg:Aargi30884_21330"/>
<evidence type="ECO:0000259" key="5">
    <source>
        <dbReference type="SMART" id="SM00853"/>
    </source>
</evidence>
<dbReference type="InterPro" id="IPR036890">
    <property type="entry name" value="HATPase_C_sf"/>
</dbReference>
<accession>A0A6N4TJM1</accession>
<feature type="domain" description="MutL C-terminal dimerisation" evidence="5">
    <location>
        <begin position="493"/>
        <end position="635"/>
    </location>
</feature>
<dbReference type="Pfam" id="PF01119">
    <property type="entry name" value="DNA_mis_repair"/>
    <property type="match status" value="1"/>
</dbReference>
<name>A0A6N4TJM1_9FIRM</name>
<evidence type="ECO:0000256" key="3">
    <source>
        <dbReference type="ARBA" id="ARBA00023204"/>
    </source>
</evidence>
<evidence type="ECO:0000256" key="1">
    <source>
        <dbReference type="ARBA" id="ARBA00006082"/>
    </source>
</evidence>
<dbReference type="InterPro" id="IPR020667">
    <property type="entry name" value="DNA_mismatch_repair_MutL"/>
</dbReference>
<dbReference type="Gene3D" id="3.30.230.10">
    <property type="match status" value="1"/>
</dbReference>
<dbReference type="GO" id="GO:0005524">
    <property type="term" value="F:ATP binding"/>
    <property type="evidence" value="ECO:0007669"/>
    <property type="project" value="InterPro"/>
</dbReference>
<dbReference type="InterPro" id="IPR042121">
    <property type="entry name" value="MutL_C_regsub"/>
</dbReference>
<dbReference type="SUPFAM" id="SSF118116">
    <property type="entry name" value="DNA mismatch repair protein MutL"/>
    <property type="match status" value="1"/>
</dbReference>
<dbReference type="AlphaFoldDB" id="A0A6N4TJM1"/>
<dbReference type="CDD" id="cd00782">
    <property type="entry name" value="MutL_Trans"/>
    <property type="match status" value="1"/>
</dbReference>
<dbReference type="HAMAP" id="MF_00149">
    <property type="entry name" value="DNA_mis_repair"/>
    <property type="match status" value="1"/>
</dbReference>
<keyword evidence="2 4" id="KW-0227">DNA damage</keyword>
<dbReference type="GO" id="GO:0016887">
    <property type="term" value="F:ATP hydrolysis activity"/>
    <property type="evidence" value="ECO:0007669"/>
    <property type="project" value="InterPro"/>
</dbReference>
<dbReference type="EMBL" id="AP019695">
    <property type="protein sequence ID" value="BBK23230.1"/>
    <property type="molecule type" value="Genomic_DNA"/>
</dbReference>
<evidence type="ECO:0000256" key="4">
    <source>
        <dbReference type="HAMAP-Rule" id="MF_00149"/>
    </source>
</evidence>
<dbReference type="SUPFAM" id="SSF54211">
    <property type="entry name" value="Ribosomal protein S5 domain 2-like"/>
    <property type="match status" value="1"/>
</dbReference>
<dbReference type="GO" id="GO:0140664">
    <property type="term" value="F:ATP-dependent DNA damage sensor activity"/>
    <property type="evidence" value="ECO:0007669"/>
    <property type="project" value="InterPro"/>
</dbReference>
<comment type="similarity">
    <text evidence="1 4">Belongs to the DNA mismatch repair MutL/HexB family.</text>
</comment>
<dbReference type="InterPro" id="IPR014721">
    <property type="entry name" value="Ribsml_uS5_D2-typ_fold_subgr"/>
</dbReference>
<evidence type="ECO:0000256" key="2">
    <source>
        <dbReference type="ARBA" id="ARBA00022763"/>
    </source>
</evidence>
<proteinExistence type="inferred from homology"/>
<dbReference type="NCBIfam" id="TIGR00585">
    <property type="entry name" value="mutl"/>
    <property type="match status" value="1"/>
</dbReference>
<dbReference type="GO" id="GO:0006298">
    <property type="term" value="P:mismatch repair"/>
    <property type="evidence" value="ECO:0007669"/>
    <property type="project" value="UniProtKB-UniRule"/>
</dbReference>
<reference evidence="8" key="1">
    <citation type="submission" date="2019-05" db="EMBL/GenBank/DDBJ databases">
        <title>Complete genome sequencing of Absiella argi strain JCM 30884.</title>
        <authorList>
            <person name="Sakamoto M."/>
            <person name="Murakami T."/>
            <person name="Mori H."/>
        </authorList>
    </citation>
    <scope>NUCLEOTIDE SEQUENCE [LARGE SCALE GENOMIC DNA]</scope>
    <source>
        <strain evidence="8">JCM 30884</strain>
    </source>
</reference>
<dbReference type="FunFam" id="3.30.565.10:FF:000003">
    <property type="entry name" value="DNA mismatch repair endonuclease MutL"/>
    <property type="match status" value="1"/>
</dbReference>
<dbReference type="Gene3D" id="3.30.565.10">
    <property type="entry name" value="Histidine kinase-like ATPase, C-terminal domain"/>
    <property type="match status" value="1"/>
</dbReference>
<protein>
    <recommendedName>
        <fullName evidence="4">DNA mismatch repair protein MutL</fullName>
    </recommendedName>
</protein>
<dbReference type="GO" id="GO:0030983">
    <property type="term" value="F:mismatched DNA binding"/>
    <property type="evidence" value="ECO:0007669"/>
    <property type="project" value="InterPro"/>
</dbReference>
<dbReference type="PANTHER" id="PTHR10073:SF12">
    <property type="entry name" value="DNA MISMATCH REPAIR PROTEIN MLH1"/>
    <property type="match status" value="1"/>
</dbReference>
<gene>
    <name evidence="4 7" type="primary">mutL</name>
    <name evidence="7" type="ORF">Aargi30884_21330</name>
</gene>
<dbReference type="Gene3D" id="3.30.1370.100">
    <property type="entry name" value="MutL, C-terminal domain, regulatory subdomain"/>
    <property type="match status" value="1"/>
</dbReference>
<dbReference type="InterPro" id="IPR014762">
    <property type="entry name" value="DNA_mismatch_repair_CS"/>
</dbReference>
<dbReference type="SUPFAM" id="SSF55874">
    <property type="entry name" value="ATPase domain of HSP90 chaperone/DNA topoisomerase II/histidine kinase"/>
    <property type="match status" value="1"/>
</dbReference>
<feature type="domain" description="DNA mismatch repair protein S5" evidence="6">
    <location>
        <begin position="207"/>
        <end position="325"/>
    </location>
</feature>
<dbReference type="InterPro" id="IPR020568">
    <property type="entry name" value="Ribosomal_Su5_D2-typ_SF"/>
</dbReference>
<dbReference type="Proteomes" id="UP000464754">
    <property type="component" value="Chromosome"/>
</dbReference>
<dbReference type="InterPro" id="IPR042120">
    <property type="entry name" value="MutL_C_dimsub"/>
</dbReference>